<gene>
    <name evidence="6" type="ORF">ISALK_01985</name>
</gene>
<name>A0AA43XJ51_9CLOT</name>
<protein>
    <submittedName>
        <fullName evidence="6">NAD(P)/FAD-dependent oxidoreductase</fullName>
    </submittedName>
</protein>
<dbReference type="InterPro" id="IPR057661">
    <property type="entry name" value="RsdA/BaiN/AoA(So)_Rossmann"/>
</dbReference>
<proteinExistence type="predicted"/>
<feature type="domain" description="RsdA/BaiN/AoA(So)-like Rossmann fold-like" evidence="4">
    <location>
        <begin position="5"/>
        <end position="405"/>
    </location>
</feature>
<evidence type="ECO:0000259" key="5">
    <source>
        <dbReference type="Pfam" id="PF22780"/>
    </source>
</evidence>
<dbReference type="PANTHER" id="PTHR42887">
    <property type="entry name" value="OS12G0638800 PROTEIN"/>
    <property type="match status" value="1"/>
</dbReference>
<comment type="caution">
    <text evidence="6">The sequence shown here is derived from an EMBL/GenBank/DDBJ whole genome shotgun (WGS) entry which is preliminary data.</text>
</comment>
<keyword evidence="3" id="KW-0274">FAD</keyword>
<dbReference type="EMBL" id="SUMG01000002">
    <property type="protein sequence ID" value="NBG87261.1"/>
    <property type="molecule type" value="Genomic_DNA"/>
</dbReference>
<evidence type="ECO:0000256" key="3">
    <source>
        <dbReference type="ARBA" id="ARBA00022827"/>
    </source>
</evidence>
<dbReference type="Pfam" id="PF22780">
    <property type="entry name" value="HI0933_like_1st"/>
    <property type="match status" value="1"/>
</dbReference>
<keyword evidence="7" id="KW-1185">Reference proteome</keyword>
<evidence type="ECO:0000256" key="2">
    <source>
        <dbReference type="ARBA" id="ARBA00022630"/>
    </source>
</evidence>
<dbReference type="RefSeq" id="WP_160718574.1">
    <property type="nucleotide sequence ID" value="NZ_SUMG01000002.1"/>
</dbReference>
<sequence>MDKSRIIVVGGGPAGMFAALQAATGRHEVLLLEKNAVLGRKLKITGGGRCNLTNIKDKKEHQRATVHNPKFLYKAFEALDPKSLIKHFEDRGCAFKLEKEGTVFPKSDDSSQIINILLKDLLDHGVDIWYNHKVERISVKDQKVQGVVLTDDREILADAVIITTGGASYPQTGSTGDGYIMAKDLGHGIKKIKPAITSFEIKERWVKTLAGISFTGTRVRILKMNKLQESGELLLTHYGISGPPVLKLSSYINEINLKENPVTVEIDFFPEKGEEELKTWFLDHSRGKKNLGSVLTEFWPKKFIEEILPFLGVPKERKMNELKKKERGKVIGALKGLQLTVVGLRPVKDAIVTAGGVDVKEVNPSTMESKKISGLYFAGEVLDLDAITGGYNLQIAFSTGFVAGNAASGKEEQG</sequence>
<dbReference type="Pfam" id="PF03486">
    <property type="entry name" value="HI0933_like"/>
    <property type="match status" value="1"/>
</dbReference>
<reference evidence="6 7" key="1">
    <citation type="submission" date="2019-04" db="EMBL/GenBank/DDBJ databases">
        <title>Isachenkonia alkalipeptolytica gen. nov. sp. nov. a new anaerobic, alkiliphilic organothrophic bacterium capable to reduce synthesized ferrihydrite isolated from a soda lake.</title>
        <authorList>
            <person name="Toshchakov S.V."/>
            <person name="Zavarzina D.G."/>
            <person name="Zhilina T.N."/>
            <person name="Kostrikina N.A."/>
            <person name="Kublanov I.V."/>
        </authorList>
    </citation>
    <scope>NUCLEOTIDE SEQUENCE [LARGE SCALE GENOMIC DNA]</scope>
    <source>
        <strain evidence="6 7">Z-1701</strain>
    </source>
</reference>
<evidence type="ECO:0000259" key="4">
    <source>
        <dbReference type="Pfam" id="PF03486"/>
    </source>
</evidence>
<dbReference type="PRINTS" id="PR00368">
    <property type="entry name" value="FADPNR"/>
</dbReference>
<dbReference type="SUPFAM" id="SSF51905">
    <property type="entry name" value="FAD/NAD(P)-binding domain"/>
    <property type="match status" value="1"/>
</dbReference>
<dbReference type="PANTHER" id="PTHR42887:SF2">
    <property type="entry name" value="OS12G0638800 PROTEIN"/>
    <property type="match status" value="1"/>
</dbReference>
<dbReference type="InterPro" id="IPR055178">
    <property type="entry name" value="RsdA/BaiN/AoA(So)-like_dom"/>
</dbReference>
<dbReference type="Gene3D" id="3.50.50.60">
    <property type="entry name" value="FAD/NAD(P)-binding domain"/>
    <property type="match status" value="1"/>
</dbReference>
<feature type="domain" description="RsdA/BaiN/AoA(So)-like insert" evidence="5">
    <location>
        <begin position="194"/>
        <end position="352"/>
    </location>
</feature>
<dbReference type="SUPFAM" id="SSF160996">
    <property type="entry name" value="HI0933 insert domain-like"/>
    <property type="match status" value="1"/>
</dbReference>
<comment type="cofactor">
    <cofactor evidence="1">
        <name>FAD</name>
        <dbReference type="ChEBI" id="CHEBI:57692"/>
    </cofactor>
</comment>
<evidence type="ECO:0000313" key="7">
    <source>
        <dbReference type="Proteomes" id="UP000449710"/>
    </source>
</evidence>
<dbReference type="InterPro" id="IPR036188">
    <property type="entry name" value="FAD/NAD-bd_sf"/>
</dbReference>
<evidence type="ECO:0000313" key="6">
    <source>
        <dbReference type="EMBL" id="NBG87261.1"/>
    </source>
</evidence>
<dbReference type="InterPro" id="IPR004792">
    <property type="entry name" value="BaiN-like"/>
</dbReference>
<organism evidence="6 7">
    <name type="scientific">Isachenkonia alkalipeptolytica</name>
    <dbReference type="NCBI Taxonomy" id="2565777"/>
    <lineage>
        <taxon>Bacteria</taxon>
        <taxon>Bacillati</taxon>
        <taxon>Bacillota</taxon>
        <taxon>Clostridia</taxon>
        <taxon>Eubacteriales</taxon>
        <taxon>Clostridiaceae</taxon>
        <taxon>Isachenkonia</taxon>
    </lineage>
</organism>
<evidence type="ECO:0000256" key="1">
    <source>
        <dbReference type="ARBA" id="ARBA00001974"/>
    </source>
</evidence>
<dbReference type="Proteomes" id="UP000449710">
    <property type="component" value="Unassembled WGS sequence"/>
</dbReference>
<dbReference type="Gene3D" id="2.40.30.10">
    <property type="entry name" value="Translation factors"/>
    <property type="match status" value="1"/>
</dbReference>
<dbReference type="AlphaFoldDB" id="A0AA43XJ51"/>
<dbReference type="InterPro" id="IPR023166">
    <property type="entry name" value="BaiN-like_dom_sf"/>
</dbReference>
<dbReference type="NCBIfam" id="TIGR00275">
    <property type="entry name" value="aminoacetone oxidase family FAD-binding enzyme"/>
    <property type="match status" value="1"/>
</dbReference>
<accession>A0AA43XJ51</accession>
<keyword evidence="2" id="KW-0285">Flavoprotein</keyword>
<dbReference type="Gene3D" id="1.10.8.260">
    <property type="entry name" value="HI0933 insert domain-like"/>
    <property type="match status" value="1"/>
</dbReference>